<evidence type="ECO:0000256" key="13">
    <source>
        <dbReference type="ARBA" id="ARBA00037982"/>
    </source>
</evidence>
<dbReference type="EMBL" id="BAABUK010000003">
    <property type="protein sequence ID" value="GAA5808845.1"/>
    <property type="molecule type" value="Genomic_DNA"/>
</dbReference>
<dbReference type="Pfam" id="PF22949">
    <property type="entry name" value="HRI2_3H"/>
    <property type="match status" value="1"/>
</dbReference>
<keyword evidence="3" id="KW-0723">Serine/threonine-protein kinase</keyword>
<protein>
    <recommendedName>
        <fullName evidence="14">Eukaryotic translation initiation factor 2-alpha kinase 1</fullName>
        <ecNumber evidence="1">2.7.11.1</ecNumber>
    </recommendedName>
    <alternativeName>
        <fullName evidence="16">Heme-regulated eukaryotic initiation factor eIF-2-alpha kinase</fullName>
    </alternativeName>
    <alternativeName>
        <fullName evidence="15">Hemin-sensitive initiation factor 2-alpha kinase</fullName>
    </alternativeName>
</protein>
<comment type="similarity">
    <text evidence="13">Belongs to the protein kinase superfamily. Ser/Thr protein kinase family. GCN2 subfamily.</text>
</comment>
<dbReference type="Proteomes" id="UP001473302">
    <property type="component" value="Unassembled WGS sequence"/>
</dbReference>
<evidence type="ECO:0000256" key="4">
    <source>
        <dbReference type="ARBA" id="ARBA00022553"/>
    </source>
</evidence>
<gene>
    <name evidence="27" type="ORF">MFLAVUS_002244</name>
</gene>
<evidence type="ECO:0000256" key="3">
    <source>
        <dbReference type="ARBA" id="ARBA00022527"/>
    </source>
</evidence>
<dbReference type="InterPro" id="IPR036028">
    <property type="entry name" value="SH3-like_dom_sf"/>
</dbReference>
<evidence type="ECO:0000256" key="10">
    <source>
        <dbReference type="ARBA" id="ARBA00022843"/>
    </source>
</evidence>
<evidence type="ECO:0000256" key="22">
    <source>
        <dbReference type="SAM" id="Coils"/>
    </source>
</evidence>
<dbReference type="Pfam" id="PF00069">
    <property type="entry name" value="Pkinase"/>
    <property type="match status" value="3"/>
</dbReference>
<evidence type="ECO:0000259" key="25">
    <source>
        <dbReference type="PROSITE" id="PS50002"/>
    </source>
</evidence>
<keyword evidence="24" id="KW-1133">Transmembrane helix</keyword>
<feature type="region of interest" description="Disordered" evidence="23">
    <location>
        <begin position="605"/>
        <end position="636"/>
    </location>
</feature>
<dbReference type="InterPro" id="IPR054521">
    <property type="entry name" value="HRI2_3H"/>
</dbReference>
<keyword evidence="28" id="KW-1185">Reference proteome</keyword>
<evidence type="ECO:0000256" key="14">
    <source>
        <dbReference type="ARBA" id="ARBA00040433"/>
    </source>
</evidence>
<accession>A0ABP9YPS8</accession>
<evidence type="ECO:0000256" key="23">
    <source>
        <dbReference type="SAM" id="MobiDB-lite"/>
    </source>
</evidence>
<feature type="compositionally biased region" description="Acidic residues" evidence="23">
    <location>
        <begin position="605"/>
        <end position="617"/>
    </location>
</feature>
<comment type="catalytic activity">
    <reaction evidence="18">
        <text>L-threonyl-[protein] + ATP = O-phospho-L-threonyl-[protein] + ADP + H(+)</text>
        <dbReference type="Rhea" id="RHEA:46608"/>
        <dbReference type="Rhea" id="RHEA-COMP:11060"/>
        <dbReference type="Rhea" id="RHEA-COMP:11605"/>
        <dbReference type="ChEBI" id="CHEBI:15378"/>
        <dbReference type="ChEBI" id="CHEBI:30013"/>
        <dbReference type="ChEBI" id="CHEBI:30616"/>
        <dbReference type="ChEBI" id="CHEBI:61977"/>
        <dbReference type="ChEBI" id="CHEBI:456216"/>
        <dbReference type="EC" id="2.7.11.1"/>
    </reaction>
    <physiologicalReaction direction="left-to-right" evidence="18">
        <dbReference type="Rhea" id="RHEA:46609"/>
    </physiologicalReaction>
</comment>
<dbReference type="SMART" id="SM00220">
    <property type="entry name" value="S_TKc"/>
    <property type="match status" value="1"/>
</dbReference>
<keyword evidence="11" id="KW-1015">Disulfide bond</keyword>
<dbReference type="InterPro" id="IPR011009">
    <property type="entry name" value="Kinase-like_dom_sf"/>
</dbReference>
<evidence type="ECO:0000256" key="5">
    <source>
        <dbReference type="ARBA" id="ARBA00022679"/>
    </source>
</evidence>
<keyword evidence="2 20" id="KW-0728">SH3 domain</keyword>
<evidence type="ECO:0000256" key="1">
    <source>
        <dbReference type="ARBA" id="ARBA00012513"/>
    </source>
</evidence>
<dbReference type="SUPFAM" id="SSF50044">
    <property type="entry name" value="SH3-domain"/>
    <property type="match status" value="1"/>
</dbReference>
<feature type="coiled-coil region" evidence="22">
    <location>
        <begin position="921"/>
        <end position="955"/>
    </location>
</feature>
<dbReference type="InterPro" id="IPR017441">
    <property type="entry name" value="Protein_kinase_ATP_BS"/>
</dbReference>
<dbReference type="InterPro" id="IPR001452">
    <property type="entry name" value="SH3_domain"/>
</dbReference>
<dbReference type="PANTHER" id="PTHR11042">
    <property type="entry name" value="EUKARYOTIC TRANSLATION INITIATION FACTOR 2-ALPHA KINASE EIF2-ALPHA KINASE -RELATED"/>
    <property type="match status" value="1"/>
</dbReference>
<dbReference type="SMART" id="SM00326">
    <property type="entry name" value="SH3"/>
    <property type="match status" value="1"/>
</dbReference>
<evidence type="ECO:0000259" key="26">
    <source>
        <dbReference type="PROSITE" id="PS50011"/>
    </source>
</evidence>
<evidence type="ECO:0000256" key="18">
    <source>
        <dbReference type="ARBA" id="ARBA00048659"/>
    </source>
</evidence>
<keyword evidence="8" id="KW-0418">Kinase</keyword>
<dbReference type="SUPFAM" id="SSF56112">
    <property type="entry name" value="Protein kinase-like (PK-like)"/>
    <property type="match status" value="1"/>
</dbReference>
<dbReference type="CDD" id="cd13996">
    <property type="entry name" value="STKc_EIF2AK"/>
    <property type="match status" value="1"/>
</dbReference>
<sequence>MSKCIYWSGLNGTLNCILGVANEPENCGYQLLSDGCEYCDKYSEDTCCSSLHGCKSLSVGAIIGIIIGCLAFASILGAIFFYFRCRNRRSKNGVSYTNTGFSMKTKVENQNDSASALGYESLGSQGVLVSPQQQHLLFNKPTIKTTGISNTQSQPPPPPLLQQQLEEFYQVKHPYPPQMGDELGLHVGDIVCVAMNFDDGWGLGFNVTTGLKGVFPIVCVSPAPEELLEQLLYDQPTNKTLVEDGSLEHLNMQQICENLRRSLSASSKRTIHTLPTSELTQHSNIPRRTASMMRSSYDYRENDSPTSPTLNTPLFDVNILQHQANQPSPLSQPEPALFQPIETYEMYRKPNEQTKMDSIFDTESSESSFPFWTRPSVTPEPIEYSENEVEDSYYFMPNPTARLEEGLTLTSDTANKRHQTKILLVSLIESLCQTYADSPESTRKIFFEISKTLRSLGFIDNEFYDEVAGMRFNYHKAFDHLFQTAVQVVRQQDLRLPNQPKLIALNDEPTTTISTNLTYSLSIQNSRYRNDFVQGNILGRGGFASAWQARNKLDDIEYAIKKIKLMNNDEGYDKIFREIKNLARLEHHNVVRYYSSWLEYASDEQEDNSDSEYDEDSISSTDLQDPSFENDDTNDNTTNQEQGGFILFIQMQLCPSTLHEYLKYRNQHHRIYFDQQQNIELFKQILEGAAYIHQEGLIHRDLKPSNIFLSKRHHDNEPMIPKIGDFGLAANVLDDAPEEYDVYVSSSTTTTTSTKSDHTSAINLFNTIPSSSSSSSSTSAFVTRHDSVDSVVSNLSSRPKLTRTRTSGVGTRTYAAPEQMAIPSLLYDEKADIYSLGIILFELYQPFDTAMERAESIDRLKKGLFPPHFIETYPAQSQIILSMMNVNPCLRPTALEILNHALFQQLEYEPEHSSLVHDREMAEMRDRFAQMKSEKEDLQRRLDELESKLKDCSVDQVKRNDTKADVMGRHISKILFTS</sequence>
<keyword evidence="24" id="KW-0812">Transmembrane</keyword>
<evidence type="ECO:0000256" key="20">
    <source>
        <dbReference type="PROSITE-ProRule" id="PRU00192"/>
    </source>
</evidence>
<evidence type="ECO:0000256" key="16">
    <source>
        <dbReference type="ARBA" id="ARBA00042914"/>
    </source>
</evidence>
<feature type="binding site" evidence="21">
    <location>
        <position position="562"/>
    </location>
    <ligand>
        <name>ATP</name>
        <dbReference type="ChEBI" id="CHEBI:30616"/>
    </ligand>
</feature>
<dbReference type="PROSITE" id="PS50002">
    <property type="entry name" value="SH3"/>
    <property type="match status" value="1"/>
</dbReference>
<dbReference type="InterPro" id="IPR008271">
    <property type="entry name" value="Ser/Thr_kinase_AS"/>
</dbReference>
<dbReference type="PROSITE" id="PS50011">
    <property type="entry name" value="PROTEIN_KINASE_DOM"/>
    <property type="match status" value="1"/>
</dbReference>
<dbReference type="PROSITE" id="PS00107">
    <property type="entry name" value="PROTEIN_KINASE_ATP"/>
    <property type="match status" value="1"/>
</dbReference>
<evidence type="ECO:0000256" key="9">
    <source>
        <dbReference type="ARBA" id="ARBA00022840"/>
    </source>
</evidence>
<keyword evidence="22" id="KW-0175">Coiled coil</keyword>
<dbReference type="Gene3D" id="2.30.30.40">
    <property type="entry name" value="SH3 Domains"/>
    <property type="match status" value="1"/>
</dbReference>
<feature type="domain" description="Protein kinase" evidence="26">
    <location>
        <begin position="532"/>
        <end position="903"/>
    </location>
</feature>
<keyword evidence="12" id="KW-0652">Protein synthesis inhibitor</keyword>
<feature type="transmembrane region" description="Helical" evidence="24">
    <location>
        <begin position="59"/>
        <end position="83"/>
    </location>
</feature>
<keyword evidence="24" id="KW-0472">Membrane</keyword>
<evidence type="ECO:0000256" key="8">
    <source>
        <dbReference type="ARBA" id="ARBA00022777"/>
    </source>
</evidence>
<dbReference type="PANTHER" id="PTHR11042:SF160">
    <property type="entry name" value="EUKARYOTIC TRANSLATION INITIATION FACTOR 2-ALPHA KINASE 1"/>
    <property type="match status" value="1"/>
</dbReference>
<evidence type="ECO:0000256" key="15">
    <source>
        <dbReference type="ARBA" id="ARBA00042456"/>
    </source>
</evidence>
<evidence type="ECO:0000256" key="17">
    <source>
        <dbReference type="ARBA" id="ARBA00046654"/>
    </source>
</evidence>
<keyword evidence="4" id="KW-0597">Phosphoprotein</keyword>
<dbReference type="InterPro" id="IPR050339">
    <property type="entry name" value="CC_SR_Kinase"/>
</dbReference>
<dbReference type="InterPro" id="IPR000719">
    <property type="entry name" value="Prot_kinase_dom"/>
</dbReference>
<organism evidence="27 28">
    <name type="scientific">Mucor flavus</name>
    <dbReference type="NCBI Taxonomy" id="439312"/>
    <lineage>
        <taxon>Eukaryota</taxon>
        <taxon>Fungi</taxon>
        <taxon>Fungi incertae sedis</taxon>
        <taxon>Mucoromycota</taxon>
        <taxon>Mucoromycotina</taxon>
        <taxon>Mucoromycetes</taxon>
        <taxon>Mucorales</taxon>
        <taxon>Mucorineae</taxon>
        <taxon>Mucoraceae</taxon>
        <taxon>Mucor</taxon>
    </lineage>
</organism>
<dbReference type="Gene3D" id="1.10.510.10">
    <property type="entry name" value="Transferase(Phosphotransferase) domain 1"/>
    <property type="match status" value="1"/>
</dbReference>
<comment type="catalytic activity">
    <reaction evidence="19">
        <text>L-seryl-[protein] + ATP = O-phospho-L-seryl-[protein] + ADP + H(+)</text>
        <dbReference type="Rhea" id="RHEA:17989"/>
        <dbReference type="Rhea" id="RHEA-COMP:9863"/>
        <dbReference type="Rhea" id="RHEA-COMP:11604"/>
        <dbReference type="ChEBI" id="CHEBI:15378"/>
        <dbReference type="ChEBI" id="CHEBI:29999"/>
        <dbReference type="ChEBI" id="CHEBI:30616"/>
        <dbReference type="ChEBI" id="CHEBI:83421"/>
        <dbReference type="ChEBI" id="CHEBI:456216"/>
        <dbReference type="EC" id="2.7.11.1"/>
    </reaction>
    <physiologicalReaction direction="left-to-right" evidence="19">
        <dbReference type="Rhea" id="RHEA:17990"/>
    </physiologicalReaction>
</comment>
<comment type="subunit">
    <text evidence="17">Synthesized in an inactive form that binds to the N-terminal domain of CDC37. Has to be associated with a multiprotein complex containing Hsp90, CDC37 and PPP5C for maturation and activation by autophosphorylation. The phosphatase PPP5C modulates this activation. Homodimer; homodimerizes in presence of heme, forming a disulfide-linked inactive homodimer. Interacts with DELE1; binds both to full-length DELE1 and processed form of DELE1 (S-DELE1) in response to stress, leading to activate its protein kinase activity and trigger the integrated stress response (ISR).</text>
</comment>
<evidence type="ECO:0000256" key="19">
    <source>
        <dbReference type="ARBA" id="ARBA00048977"/>
    </source>
</evidence>
<feature type="domain" description="SH3" evidence="25">
    <location>
        <begin position="164"/>
        <end position="225"/>
    </location>
</feature>
<comment type="caution">
    <text evidence="27">The sequence shown here is derived from an EMBL/GenBank/DDBJ whole genome shotgun (WGS) entry which is preliminary data.</text>
</comment>
<keyword evidence="10" id="KW-0832">Ubl conjugation</keyword>
<dbReference type="Gene3D" id="3.30.200.20">
    <property type="entry name" value="Phosphorylase Kinase, domain 1"/>
    <property type="match status" value="1"/>
</dbReference>
<evidence type="ECO:0000313" key="27">
    <source>
        <dbReference type="EMBL" id="GAA5808845.1"/>
    </source>
</evidence>
<evidence type="ECO:0000256" key="11">
    <source>
        <dbReference type="ARBA" id="ARBA00023157"/>
    </source>
</evidence>
<reference evidence="27 28" key="1">
    <citation type="submission" date="2024-04" db="EMBL/GenBank/DDBJ databases">
        <title>genome sequences of Mucor flavus KT1a and Helicostylum pulchrum KT1b strains isolated from the surface of a dry-aged beef.</title>
        <authorList>
            <person name="Toyotome T."/>
            <person name="Hosono M."/>
            <person name="Torimaru M."/>
            <person name="Fukuda K."/>
            <person name="Mikami N."/>
        </authorList>
    </citation>
    <scope>NUCLEOTIDE SEQUENCE [LARGE SCALE GENOMIC DNA]</scope>
    <source>
        <strain evidence="27 28">KT1a</strain>
    </source>
</reference>
<keyword evidence="7 21" id="KW-0547">Nucleotide-binding</keyword>
<evidence type="ECO:0000256" key="2">
    <source>
        <dbReference type="ARBA" id="ARBA00022443"/>
    </source>
</evidence>
<evidence type="ECO:0000256" key="21">
    <source>
        <dbReference type="PROSITE-ProRule" id="PRU10141"/>
    </source>
</evidence>
<name>A0ABP9YPS8_9FUNG</name>
<evidence type="ECO:0000256" key="7">
    <source>
        <dbReference type="ARBA" id="ARBA00022741"/>
    </source>
</evidence>
<keyword evidence="9 21" id="KW-0067">ATP-binding</keyword>
<proteinExistence type="inferred from homology"/>
<dbReference type="PROSITE" id="PS00108">
    <property type="entry name" value="PROTEIN_KINASE_ST"/>
    <property type="match status" value="1"/>
</dbReference>
<keyword evidence="6" id="KW-0677">Repeat</keyword>
<evidence type="ECO:0000256" key="12">
    <source>
        <dbReference type="ARBA" id="ARBA00023193"/>
    </source>
</evidence>
<evidence type="ECO:0000256" key="6">
    <source>
        <dbReference type="ARBA" id="ARBA00022737"/>
    </source>
</evidence>
<dbReference type="EC" id="2.7.11.1" evidence="1"/>
<evidence type="ECO:0000256" key="24">
    <source>
        <dbReference type="SAM" id="Phobius"/>
    </source>
</evidence>
<evidence type="ECO:0000313" key="28">
    <source>
        <dbReference type="Proteomes" id="UP001473302"/>
    </source>
</evidence>
<keyword evidence="5" id="KW-0808">Transferase</keyword>